<proteinExistence type="predicted"/>
<feature type="compositionally biased region" description="Polar residues" evidence="1">
    <location>
        <begin position="70"/>
        <end position="83"/>
    </location>
</feature>
<reference evidence="2 3" key="1">
    <citation type="submission" date="2023-11" db="EMBL/GenBank/DDBJ databases">
        <title>MicrobeMod: A computational toolkit for identifying prokaryotic methylation and restriction-modification with nanopore sequencing.</title>
        <authorList>
            <person name="Crits-Christoph A."/>
            <person name="Kang S.C."/>
            <person name="Lee H."/>
            <person name="Ostrov N."/>
        </authorList>
    </citation>
    <scope>NUCLEOTIDE SEQUENCE [LARGE SCALE GENOMIC DNA]</scope>
    <source>
        <strain evidence="2 3">DSMZ 700</strain>
    </source>
</reference>
<feature type="region of interest" description="Disordered" evidence="1">
    <location>
        <begin position="66"/>
        <end position="109"/>
    </location>
</feature>
<protein>
    <submittedName>
        <fullName evidence="2">Uncharacterized protein</fullName>
    </submittedName>
</protein>
<name>A0AAW9DTE6_ACIAO</name>
<comment type="caution">
    <text evidence="2">The sequence shown here is derived from an EMBL/GenBank/DDBJ whole genome shotgun (WGS) entry which is preliminary data.</text>
</comment>
<evidence type="ECO:0000313" key="3">
    <source>
        <dbReference type="Proteomes" id="UP001279553"/>
    </source>
</evidence>
<gene>
    <name evidence="2" type="ORF">SIL87_12470</name>
</gene>
<organism evidence="2 3">
    <name type="scientific">Acidiphilium acidophilum</name>
    <name type="common">Thiobacillus acidophilus</name>
    <dbReference type="NCBI Taxonomy" id="76588"/>
    <lineage>
        <taxon>Bacteria</taxon>
        <taxon>Pseudomonadati</taxon>
        <taxon>Pseudomonadota</taxon>
        <taxon>Alphaproteobacteria</taxon>
        <taxon>Acetobacterales</taxon>
        <taxon>Acidocellaceae</taxon>
        <taxon>Acidiphilium</taxon>
    </lineage>
</organism>
<keyword evidence="3" id="KW-1185">Reference proteome</keyword>
<evidence type="ECO:0000313" key="2">
    <source>
        <dbReference type="EMBL" id="MDX5931582.1"/>
    </source>
</evidence>
<accession>A0AAW9DTE6</accession>
<sequence length="109" mass="12097">MGYDVAEVFEKRHDNIVRDIESLLEPPSNLRAANKSMGYDVAELFEKRHDHVMQSIGALLEPTQDFGAANKSTGTGQRNSAFINDSKGLPATSNLRRPSAILRRSKSRP</sequence>
<evidence type="ECO:0000256" key="1">
    <source>
        <dbReference type="SAM" id="MobiDB-lite"/>
    </source>
</evidence>
<dbReference type="Proteomes" id="UP001279553">
    <property type="component" value="Unassembled WGS sequence"/>
</dbReference>
<dbReference type="EMBL" id="JAWXYB010000018">
    <property type="protein sequence ID" value="MDX5931582.1"/>
    <property type="molecule type" value="Genomic_DNA"/>
</dbReference>
<dbReference type="AlphaFoldDB" id="A0AAW9DTE6"/>